<keyword evidence="2" id="KW-1185">Reference proteome</keyword>
<organism evidence="1 2">
    <name type="scientific">Mesorhizobium liriopis</name>
    <dbReference type="NCBI Taxonomy" id="2953882"/>
    <lineage>
        <taxon>Bacteria</taxon>
        <taxon>Pseudomonadati</taxon>
        <taxon>Pseudomonadota</taxon>
        <taxon>Alphaproteobacteria</taxon>
        <taxon>Hyphomicrobiales</taxon>
        <taxon>Phyllobacteriaceae</taxon>
        <taxon>Mesorhizobium</taxon>
    </lineage>
</organism>
<dbReference type="Proteomes" id="UP001205906">
    <property type="component" value="Unassembled WGS sequence"/>
</dbReference>
<sequence>MDGLYEPGRTYGAFAGQGLLGTIDSCSGEITWPGGAWLTHAAVMPVVPDLRPRRV</sequence>
<reference evidence="1 2" key="1">
    <citation type="submission" date="2022-06" db="EMBL/GenBank/DDBJ databases">
        <title>Mesorhizobium sp. strain RP14 Genome sequencing and assembly.</title>
        <authorList>
            <person name="Kim I."/>
        </authorList>
    </citation>
    <scope>NUCLEOTIDE SEQUENCE [LARGE SCALE GENOMIC DNA]</scope>
    <source>
        <strain evidence="2">RP14(2022)</strain>
    </source>
</reference>
<dbReference type="RefSeq" id="WP_252818941.1">
    <property type="nucleotide sequence ID" value="NZ_JAMXQS010000005.1"/>
</dbReference>
<gene>
    <name evidence="1" type="ORF">NGM99_11265</name>
</gene>
<proteinExistence type="predicted"/>
<evidence type="ECO:0000313" key="2">
    <source>
        <dbReference type="Proteomes" id="UP001205906"/>
    </source>
</evidence>
<protein>
    <submittedName>
        <fullName evidence="1">Uncharacterized protein</fullName>
    </submittedName>
</protein>
<evidence type="ECO:0000313" key="1">
    <source>
        <dbReference type="EMBL" id="MCO6050363.1"/>
    </source>
</evidence>
<dbReference type="EMBL" id="JAMXQS010000005">
    <property type="protein sequence ID" value="MCO6050363.1"/>
    <property type="molecule type" value="Genomic_DNA"/>
</dbReference>
<accession>A0ABT1C7B0</accession>
<comment type="caution">
    <text evidence="1">The sequence shown here is derived from an EMBL/GenBank/DDBJ whole genome shotgun (WGS) entry which is preliminary data.</text>
</comment>
<name>A0ABT1C7B0_9HYPH</name>